<feature type="region of interest" description="Disordered" evidence="9">
    <location>
        <begin position="422"/>
        <end position="483"/>
    </location>
</feature>
<feature type="region of interest" description="Disordered" evidence="9">
    <location>
        <begin position="340"/>
        <end position="388"/>
    </location>
</feature>
<evidence type="ECO:0000256" key="3">
    <source>
        <dbReference type="ARBA" id="ARBA00022679"/>
    </source>
</evidence>
<dbReference type="CDD" id="cd06577">
    <property type="entry name" value="PASTA_pknB"/>
    <property type="match status" value="3"/>
</dbReference>
<dbReference type="EC" id="2.7.11.1" evidence="1"/>
<protein>
    <recommendedName>
        <fullName evidence="1">non-specific serine/threonine protein kinase</fullName>
        <ecNumber evidence="1">2.7.11.1</ecNumber>
    </recommendedName>
</protein>
<evidence type="ECO:0000256" key="9">
    <source>
        <dbReference type="SAM" id="MobiDB-lite"/>
    </source>
</evidence>
<dbReference type="Gene3D" id="3.30.10.20">
    <property type="match status" value="3"/>
</dbReference>
<dbReference type="PROSITE" id="PS00108">
    <property type="entry name" value="PROTEIN_KINASE_ST"/>
    <property type="match status" value="1"/>
</dbReference>
<dbReference type="InterPro" id="IPR008271">
    <property type="entry name" value="Ser/Thr_kinase_AS"/>
</dbReference>
<name>A0A5J5KZS9_9MICC</name>
<evidence type="ECO:0000313" key="14">
    <source>
        <dbReference type="Proteomes" id="UP000325957"/>
    </source>
</evidence>
<feature type="compositionally biased region" description="Low complexity" evidence="9">
    <location>
        <begin position="436"/>
        <end position="449"/>
    </location>
</feature>
<sequence>MQNAHEDHLTGTVLEGRYTVGPRMARGGTGGVYRAVDERLDRTVAVKIMHPHLTEDPNFVGRFAREARAAARLSHPHVVAVLDQGRTDDGLVFLVMEFVEGGTLRDVLNRKHFLTPGQALELLAPILEGLASAHRVGLVHRDIKPENVLMRTDGTVKVADFGLSRGADQHTTTGAVLGTVAYAAPELVKEQPVGTRSDVYSAGILAWEMLAGKRPFQGSPLMMARAQAEDLVPALSDAVPGIAEGVSAMVAGWTSKSPGDRPADAEVMVAQLARLRLELDETALSHVPAGWEQGPGPLAPVLADPGASVLPDSAPATGPVEELRDLGGLRQGEAPTEAIGRTEAIGQATPWTDPAGPTEAISTTAEPDPATPVRPGTGDSAPAPPATQIMSTTAPAAGAPAGTPSARDLGVFDDTTSISALTDEAGKATDRERSAGDPGDSSSGAMPSAWGRLSSRIGGKEAADTDASGALVESRSDDPAKPTVRLTSFAPLRIVVILALTALLVSLAGFLGWLLGSGSLRTEQIPSVQGTSTEQAEALAGEQGFGNVRVYEQASTEVPAGTVIGTRPGEGTQMRVGEQLSILVSTGPEQVSVPALEGLSQDEATSRLDNAGLTAGSVSSEFSESPEGSVIAVSPAVSTQLDQGSAVDLTVSAGAEPAEVPRVVGSTADDATSRLEELGFTVEREDVAGGYLGRVVGQSQDGTVITLRVI</sequence>
<evidence type="ECO:0000256" key="10">
    <source>
        <dbReference type="SAM" id="Phobius"/>
    </source>
</evidence>
<evidence type="ECO:0000256" key="5">
    <source>
        <dbReference type="ARBA" id="ARBA00022777"/>
    </source>
</evidence>
<evidence type="ECO:0000256" key="2">
    <source>
        <dbReference type="ARBA" id="ARBA00022527"/>
    </source>
</evidence>
<feature type="domain" description="PASTA" evidence="12">
    <location>
        <begin position="521"/>
        <end position="586"/>
    </location>
</feature>
<feature type="region of interest" description="Disordered" evidence="9">
    <location>
        <begin position="288"/>
        <end position="320"/>
    </location>
</feature>
<dbReference type="PROSITE" id="PS51178">
    <property type="entry name" value="PASTA"/>
    <property type="match status" value="3"/>
</dbReference>
<accession>A0A5J5KZS9</accession>
<comment type="catalytic activity">
    <reaction evidence="8">
        <text>L-seryl-[protein] + ATP = O-phospho-L-seryl-[protein] + ADP + H(+)</text>
        <dbReference type="Rhea" id="RHEA:17989"/>
        <dbReference type="Rhea" id="RHEA-COMP:9863"/>
        <dbReference type="Rhea" id="RHEA-COMP:11604"/>
        <dbReference type="ChEBI" id="CHEBI:15378"/>
        <dbReference type="ChEBI" id="CHEBI:29999"/>
        <dbReference type="ChEBI" id="CHEBI:30616"/>
        <dbReference type="ChEBI" id="CHEBI:83421"/>
        <dbReference type="ChEBI" id="CHEBI:456216"/>
        <dbReference type="EC" id="2.7.11.1"/>
    </reaction>
</comment>
<evidence type="ECO:0000259" key="11">
    <source>
        <dbReference type="PROSITE" id="PS50011"/>
    </source>
</evidence>
<dbReference type="Proteomes" id="UP000325957">
    <property type="component" value="Unassembled WGS sequence"/>
</dbReference>
<reference evidence="13 14" key="1">
    <citation type="submission" date="2019-05" db="EMBL/GenBank/DDBJ databases">
        <title>Kocuria coralli sp. nov., a novel actinobacterium isolated from coral reef seawater.</title>
        <authorList>
            <person name="Li J."/>
        </authorList>
    </citation>
    <scope>NUCLEOTIDE SEQUENCE [LARGE SCALE GENOMIC DNA]</scope>
    <source>
        <strain evidence="13 14">SCSIO 13007</strain>
    </source>
</reference>
<gene>
    <name evidence="13" type="ORF">FCK90_06305</name>
</gene>
<feature type="domain" description="PASTA" evidence="12">
    <location>
        <begin position="587"/>
        <end position="653"/>
    </location>
</feature>
<dbReference type="InterPro" id="IPR000719">
    <property type="entry name" value="Prot_kinase_dom"/>
</dbReference>
<evidence type="ECO:0000256" key="4">
    <source>
        <dbReference type="ARBA" id="ARBA00022741"/>
    </source>
</evidence>
<feature type="domain" description="PASTA" evidence="12">
    <location>
        <begin position="654"/>
        <end position="710"/>
    </location>
</feature>
<proteinExistence type="predicted"/>
<keyword evidence="2" id="KW-0723">Serine/threonine-protein kinase</keyword>
<dbReference type="SMART" id="SM00220">
    <property type="entry name" value="S_TKc"/>
    <property type="match status" value="1"/>
</dbReference>
<dbReference type="GO" id="GO:0005524">
    <property type="term" value="F:ATP binding"/>
    <property type="evidence" value="ECO:0007669"/>
    <property type="project" value="UniProtKB-KW"/>
</dbReference>
<keyword evidence="10" id="KW-1133">Transmembrane helix</keyword>
<dbReference type="SUPFAM" id="SSF56112">
    <property type="entry name" value="Protein kinase-like (PK-like)"/>
    <property type="match status" value="1"/>
</dbReference>
<organism evidence="13 14">
    <name type="scientific">Kocuria coralli</name>
    <dbReference type="NCBI Taxonomy" id="1461025"/>
    <lineage>
        <taxon>Bacteria</taxon>
        <taxon>Bacillati</taxon>
        <taxon>Actinomycetota</taxon>
        <taxon>Actinomycetes</taxon>
        <taxon>Micrococcales</taxon>
        <taxon>Micrococcaceae</taxon>
        <taxon>Kocuria</taxon>
    </lineage>
</organism>
<evidence type="ECO:0000259" key="12">
    <source>
        <dbReference type="PROSITE" id="PS51178"/>
    </source>
</evidence>
<evidence type="ECO:0000256" key="7">
    <source>
        <dbReference type="ARBA" id="ARBA00047899"/>
    </source>
</evidence>
<dbReference type="Gene3D" id="1.10.510.10">
    <property type="entry name" value="Transferase(Phosphotransferase) domain 1"/>
    <property type="match status" value="1"/>
</dbReference>
<dbReference type="FunFam" id="3.30.200.20:FF:000035">
    <property type="entry name" value="Serine/threonine protein kinase Stk1"/>
    <property type="match status" value="1"/>
</dbReference>
<dbReference type="RefSeq" id="WP_158033458.1">
    <property type="nucleotide sequence ID" value="NZ_ML708615.1"/>
</dbReference>
<comment type="catalytic activity">
    <reaction evidence="7">
        <text>L-threonyl-[protein] + ATP = O-phospho-L-threonyl-[protein] + ADP + H(+)</text>
        <dbReference type="Rhea" id="RHEA:46608"/>
        <dbReference type="Rhea" id="RHEA-COMP:11060"/>
        <dbReference type="Rhea" id="RHEA-COMP:11605"/>
        <dbReference type="ChEBI" id="CHEBI:15378"/>
        <dbReference type="ChEBI" id="CHEBI:30013"/>
        <dbReference type="ChEBI" id="CHEBI:30616"/>
        <dbReference type="ChEBI" id="CHEBI:61977"/>
        <dbReference type="ChEBI" id="CHEBI:456216"/>
        <dbReference type="EC" id="2.7.11.1"/>
    </reaction>
</comment>
<comment type="caution">
    <text evidence="13">The sequence shown here is derived from an EMBL/GenBank/DDBJ whole genome shotgun (WGS) entry which is preliminary data.</text>
</comment>
<keyword evidence="3" id="KW-0808">Transferase</keyword>
<keyword evidence="10" id="KW-0472">Membrane</keyword>
<keyword evidence="10" id="KW-0812">Transmembrane</keyword>
<dbReference type="PANTHER" id="PTHR43289">
    <property type="entry name" value="MITOGEN-ACTIVATED PROTEIN KINASE KINASE KINASE 20-RELATED"/>
    <property type="match status" value="1"/>
</dbReference>
<dbReference type="PROSITE" id="PS50011">
    <property type="entry name" value="PROTEIN_KINASE_DOM"/>
    <property type="match status" value="1"/>
</dbReference>
<dbReference type="EMBL" id="SZWF01000006">
    <property type="protein sequence ID" value="KAA9394435.1"/>
    <property type="molecule type" value="Genomic_DNA"/>
</dbReference>
<keyword evidence="5" id="KW-0418">Kinase</keyword>
<dbReference type="Pfam" id="PF03793">
    <property type="entry name" value="PASTA"/>
    <property type="match status" value="3"/>
</dbReference>
<keyword evidence="4" id="KW-0547">Nucleotide-binding</keyword>
<dbReference type="GO" id="GO:0004674">
    <property type="term" value="F:protein serine/threonine kinase activity"/>
    <property type="evidence" value="ECO:0007669"/>
    <property type="project" value="UniProtKB-KW"/>
</dbReference>
<dbReference type="OrthoDB" id="9762169at2"/>
<dbReference type="InterPro" id="IPR011009">
    <property type="entry name" value="Kinase-like_dom_sf"/>
</dbReference>
<evidence type="ECO:0000256" key="1">
    <source>
        <dbReference type="ARBA" id="ARBA00012513"/>
    </source>
</evidence>
<dbReference type="AlphaFoldDB" id="A0A5J5KZS9"/>
<keyword evidence="6" id="KW-0067">ATP-binding</keyword>
<evidence type="ECO:0000256" key="8">
    <source>
        <dbReference type="ARBA" id="ARBA00048679"/>
    </source>
</evidence>
<dbReference type="PANTHER" id="PTHR43289:SF34">
    <property type="entry name" value="SERINE_THREONINE-PROTEIN KINASE YBDM-RELATED"/>
    <property type="match status" value="1"/>
</dbReference>
<feature type="compositionally biased region" description="Basic and acidic residues" evidence="9">
    <location>
        <begin position="424"/>
        <end position="435"/>
    </location>
</feature>
<dbReference type="InterPro" id="IPR005543">
    <property type="entry name" value="PASTA_dom"/>
</dbReference>
<feature type="domain" description="Protein kinase" evidence="11">
    <location>
        <begin position="18"/>
        <end position="275"/>
    </location>
</feature>
<evidence type="ECO:0000313" key="13">
    <source>
        <dbReference type="EMBL" id="KAA9394435.1"/>
    </source>
</evidence>
<dbReference type="SMART" id="SM00740">
    <property type="entry name" value="PASTA"/>
    <property type="match status" value="3"/>
</dbReference>
<feature type="transmembrane region" description="Helical" evidence="10">
    <location>
        <begin position="494"/>
        <end position="515"/>
    </location>
</feature>
<dbReference type="CDD" id="cd14014">
    <property type="entry name" value="STKc_PknB_like"/>
    <property type="match status" value="1"/>
</dbReference>
<evidence type="ECO:0000256" key="6">
    <source>
        <dbReference type="ARBA" id="ARBA00022840"/>
    </source>
</evidence>
<dbReference type="Gene3D" id="3.30.200.20">
    <property type="entry name" value="Phosphorylase Kinase, domain 1"/>
    <property type="match status" value="1"/>
</dbReference>
<keyword evidence="14" id="KW-1185">Reference proteome</keyword>
<dbReference type="Pfam" id="PF00069">
    <property type="entry name" value="Pkinase"/>
    <property type="match status" value="1"/>
</dbReference>